<dbReference type="GO" id="GO:0008237">
    <property type="term" value="F:metallopeptidase activity"/>
    <property type="evidence" value="ECO:0007669"/>
    <property type="project" value="InterPro"/>
</dbReference>
<dbReference type="PANTHER" id="PTHR30164:SF2">
    <property type="entry name" value="PROTEIN MTFA"/>
    <property type="match status" value="1"/>
</dbReference>
<reference evidence="1 2" key="1">
    <citation type="submission" date="2019-03" db="EMBL/GenBank/DDBJ databases">
        <title>Genomic Encyclopedia of Type Strains, Phase IV (KMG-IV): sequencing the most valuable type-strain genomes for metagenomic binning, comparative biology and taxonomic classification.</title>
        <authorList>
            <person name="Goeker M."/>
        </authorList>
    </citation>
    <scope>NUCLEOTIDE SEQUENCE [LARGE SCALE GENOMIC DNA]</scope>
    <source>
        <strain evidence="1 2">DSM 21667</strain>
    </source>
</reference>
<dbReference type="SUPFAM" id="SSF55486">
    <property type="entry name" value="Metalloproteases ('zincins'), catalytic domain"/>
    <property type="match status" value="1"/>
</dbReference>
<dbReference type="Proteomes" id="UP000295293">
    <property type="component" value="Unassembled WGS sequence"/>
</dbReference>
<dbReference type="Pfam" id="PF06167">
    <property type="entry name" value="Peptidase_M90"/>
    <property type="match status" value="1"/>
</dbReference>
<organism evidence="1 2">
    <name type="scientific">Tahibacter aquaticus</name>
    <dbReference type="NCBI Taxonomy" id="520092"/>
    <lineage>
        <taxon>Bacteria</taxon>
        <taxon>Pseudomonadati</taxon>
        <taxon>Pseudomonadota</taxon>
        <taxon>Gammaproteobacteria</taxon>
        <taxon>Lysobacterales</taxon>
        <taxon>Rhodanobacteraceae</taxon>
        <taxon>Tahibacter</taxon>
    </lineage>
</organism>
<dbReference type="GO" id="GO:0005829">
    <property type="term" value="C:cytosol"/>
    <property type="evidence" value="ECO:0007669"/>
    <property type="project" value="TreeGrafter"/>
</dbReference>
<protein>
    <recommendedName>
        <fullName evidence="3">Zinc-dependent peptidase</fullName>
    </recommendedName>
</protein>
<name>A0A4V3DLW6_9GAMM</name>
<dbReference type="EMBL" id="SNZH01000011">
    <property type="protein sequence ID" value="TDR41104.1"/>
    <property type="molecule type" value="Genomic_DNA"/>
</dbReference>
<gene>
    <name evidence="1" type="ORF">DFR29_11116</name>
</gene>
<dbReference type="GO" id="GO:0004177">
    <property type="term" value="F:aminopeptidase activity"/>
    <property type="evidence" value="ECO:0007669"/>
    <property type="project" value="TreeGrafter"/>
</dbReference>
<proteinExistence type="predicted"/>
<dbReference type="AlphaFoldDB" id="A0A4V3DLW6"/>
<dbReference type="InterPro" id="IPR042252">
    <property type="entry name" value="MtfA_N"/>
</dbReference>
<comment type="caution">
    <text evidence="1">The sequence shown here is derived from an EMBL/GenBank/DDBJ whole genome shotgun (WGS) entry which is preliminary data.</text>
</comment>
<dbReference type="InterPro" id="IPR010384">
    <property type="entry name" value="MtfA_fam"/>
</dbReference>
<keyword evidence="2" id="KW-1185">Reference proteome</keyword>
<dbReference type="Gene3D" id="3.40.390.10">
    <property type="entry name" value="Collagenase (Catalytic Domain)"/>
    <property type="match status" value="1"/>
</dbReference>
<evidence type="ECO:0000313" key="1">
    <source>
        <dbReference type="EMBL" id="TDR41104.1"/>
    </source>
</evidence>
<accession>A0A4V3DLW6</accession>
<sequence length="258" mass="28749">MFSLLRRLGDALRPRPEPISDERWQAVVTACALLQPLDAPQSQRLREFCARFLADKQFVALAGAELSAQRCLLIAAQACLPVLELDYDYLRGWYQVLVYPDEFHMRNEHHDEETGVVTDVEDSRIGEAWDYGPLVLSWADIEHDLADPHSGYNVIIHEIAHKLDMRCGAANGIPPLPPGLPRSEWKRTFQQAYEAHQAAVDAGEEALLDADAAESPDEFFAHAAEAWFSNPALVAAAMPAVAELLRRLFRPGRDPASA</sequence>
<evidence type="ECO:0000313" key="2">
    <source>
        <dbReference type="Proteomes" id="UP000295293"/>
    </source>
</evidence>
<dbReference type="OrthoDB" id="9786424at2"/>
<dbReference type="PANTHER" id="PTHR30164">
    <property type="entry name" value="MTFA PEPTIDASE"/>
    <property type="match status" value="1"/>
</dbReference>
<dbReference type="CDD" id="cd20169">
    <property type="entry name" value="Peptidase_M90_mtfA"/>
    <property type="match status" value="1"/>
</dbReference>
<evidence type="ECO:0008006" key="3">
    <source>
        <dbReference type="Google" id="ProtNLM"/>
    </source>
</evidence>
<dbReference type="RefSeq" id="WP_133819865.1">
    <property type="nucleotide sequence ID" value="NZ_SNZH01000011.1"/>
</dbReference>
<dbReference type="Gene3D" id="1.10.472.150">
    <property type="entry name" value="Glucose-regulated metallo-peptidase M90, N-terminal domain"/>
    <property type="match status" value="1"/>
</dbReference>
<dbReference type="InterPro" id="IPR024079">
    <property type="entry name" value="MetalloPept_cat_dom_sf"/>
</dbReference>